<reference evidence="1" key="1">
    <citation type="submission" date="2019-04" db="EMBL/GenBank/DDBJ databases">
        <title>Microbes associate with the intestines of laboratory mice.</title>
        <authorList>
            <person name="Navarre W."/>
            <person name="Wong E."/>
            <person name="Huang K.C."/>
            <person name="Tropini C."/>
            <person name="Ng K."/>
            <person name="Yu B."/>
        </authorList>
    </citation>
    <scope>NUCLEOTIDE SEQUENCE</scope>
    <source>
        <strain evidence="1">NM86_A22</strain>
    </source>
</reference>
<name>A0AC61S5U5_9BACT</name>
<keyword evidence="2" id="KW-1185">Reference proteome</keyword>
<sequence>MMRNICYKVLATMAVIAAILKTVTAYAADSDFDRPDFAYPKTIAKKSLAQLDAASKNGNGQLLVRALINYALAQNAINTDSLNVVLNQASHLASKETNPATASMINLLLAQTYSQLYKANKWNYDRRELPDEPLSQDYRLWSGQQFRNKITSLIDKATNPADELSKTPLESFKGVIEIPASAKDSYPTLFDFVMLRSVLILQDISTERREIPATFLNTADEFIKSDFKFQPEITRRTLTLLANWIAANKPHSAPYVAADIARLEFVCNHLSYSIGKRDLTQYDAFMQLYNENKDLKASGNALLKACDFVDYNDTGICAILLPEVKNYIRTYSSSSQARCLKNIYNHIIQPRISVSYPQTVSPGSKLQVTVENFNSADYRLRIYKIDADIRNSGYYKHKKGQKTPVLVRTVNGTPRNSKIPFSYTDTINIPMNHAGWYIIVPVTSASEASDFANNSYPVTYCTNLMTMSAAYAPTQWAMVVNPQSGEPQKDILIEQKTEKGVFLKEYTTDIDGSAKITNPVRSVLFAKDNSGTYAAPQYIYQQHTPSKGTQHIIYSFTDLAVYHPGDTVQWCAVVEGYNAQKRTTVSNSKLTAVLFDANYQAVDTAETYTDKFGRAEGRFAIPRSGLTGNFNIQIKADIPNVKDNKYGNVSFVVSDYKLPTFRIDSLKARLDTPVNGSVQVSGKVATYSGFPLSDCRIKASLGVSNMPERIWWHTSPQTFYTTEVSTGNDGSFIIDLPKELLSQAPVANGLFTLQATATSASGETQWASVKFTLGKPCIIDAAFDKNINISSGQMPVMVKLTDYNGEEKAGIINLSIKNSNGKTVLQESFNAGKPRNIDVKSIKSGVYAIKIEPADSTLANPLEIKDQVLYRNSDTQCPVTGTPLWVPQTNIKLKNGVRTANILLGTGAENGYVHYAIASDSTLIRQGWIKADNTLTHLPVSLPEDVNKITVKLWAVYNYNFNDASINIETTPQPGLEMHIESFRNHIIPGETETWTFRVTDSSGKSREAAIMLDMYNRALDQLQQHTFKFWPAAYNGTSYTYSGENYIGIIHNMATKNFRHTNCPSIQLPQLQTWGRSLASRHAEVYKTLRLSAASVLDGGTGGINVVREHKEEAAMNNSVLEEETVTAGNPEGGNTMTDNDFKYRQAEMPLAFFRPMLTTGTDGSLSFSFTAPNANTTWRLCVQAFTTDMLYANQQHDIISAKPVMVQPNLPRFLRTGDKADIKTLVMNNSSITGEVITDIEVFNPLTGKIIFRKSVTNIISAMKSETVNITVNTPFDIPAIGYRVRSTLGTYTDGEQSIIPILESAQPVVETTPFYIPANEQTFSLQLPDYAPEARVTLQFCQNPVWYVVTALPGLRSSSANDAVSAGAALF</sequence>
<gene>
    <name evidence="1" type="ORF">E5990_06505</name>
</gene>
<dbReference type="Proteomes" id="UP000305401">
    <property type="component" value="Unassembled WGS sequence"/>
</dbReference>
<feature type="non-terminal residue" evidence="1">
    <location>
        <position position="1374"/>
    </location>
</feature>
<protein>
    <submittedName>
        <fullName evidence="1">Uncharacterized protein</fullName>
    </submittedName>
</protein>
<comment type="caution">
    <text evidence="1">The sequence shown here is derived from an EMBL/GenBank/DDBJ whole genome shotgun (WGS) entry which is preliminary data.</text>
</comment>
<dbReference type="EMBL" id="SSTG01000070">
    <property type="protein sequence ID" value="THG50608.1"/>
    <property type="molecule type" value="Genomic_DNA"/>
</dbReference>
<accession>A0AC61S5U5</accession>
<evidence type="ECO:0000313" key="2">
    <source>
        <dbReference type="Proteomes" id="UP000305401"/>
    </source>
</evidence>
<evidence type="ECO:0000313" key="1">
    <source>
        <dbReference type="EMBL" id="THG50608.1"/>
    </source>
</evidence>
<proteinExistence type="predicted"/>
<organism evidence="1 2">
    <name type="scientific">Muribaculum caecicola</name>
    <dbReference type="NCBI Taxonomy" id="3038144"/>
    <lineage>
        <taxon>Bacteria</taxon>
        <taxon>Pseudomonadati</taxon>
        <taxon>Bacteroidota</taxon>
        <taxon>Bacteroidia</taxon>
        <taxon>Bacteroidales</taxon>
        <taxon>Muribaculaceae</taxon>
        <taxon>Muribaculum</taxon>
    </lineage>
</organism>